<dbReference type="CDD" id="cd00322">
    <property type="entry name" value="FNR_like"/>
    <property type="match status" value="1"/>
</dbReference>
<organism evidence="6 7">
    <name type="scientific">Saccharata proteae CBS 121410</name>
    <dbReference type="NCBI Taxonomy" id="1314787"/>
    <lineage>
        <taxon>Eukaryota</taxon>
        <taxon>Fungi</taxon>
        <taxon>Dikarya</taxon>
        <taxon>Ascomycota</taxon>
        <taxon>Pezizomycotina</taxon>
        <taxon>Dothideomycetes</taxon>
        <taxon>Dothideomycetes incertae sedis</taxon>
        <taxon>Botryosphaeriales</taxon>
        <taxon>Saccharataceae</taxon>
        <taxon>Saccharata</taxon>
    </lineage>
</organism>
<dbReference type="Proteomes" id="UP000799776">
    <property type="component" value="Unassembled WGS sequence"/>
</dbReference>
<feature type="compositionally biased region" description="Basic and acidic residues" evidence="4">
    <location>
        <begin position="9"/>
        <end position="22"/>
    </location>
</feature>
<dbReference type="InterPro" id="IPR052128">
    <property type="entry name" value="Oxidoreductase_NAD-binding"/>
</dbReference>
<evidence type="ECO:0000256" key="3">
    <source>
        <dbReference type="ARBA" id="ARBA00040516"/>
    </source>
</evidence>
<dbReference type="AlphaFoldDB" id="A0A9P4HTH3"/>
<dbReference type="Gene3D" id="3.40.50.80">
    <property type="entry name" value="Nucleotide-binding domain of ferredoxin-NADP reductase (FNR) module"/>
    <property type="match status" value="1"/>
</dbReference>
<feature type="domain" description="FAD-binding FR-type" evidence="5">
    <location>
        <begin position="21"/>
        <end position="124"/>
    </location>
</feature>
<dbReference type="Pfam" id="PF00175">
    <property type="entry name" value="NAD_binding_1"/>
    <property type="match status" value="1"/>
</dbReference>
<dbReference type="InterPro" id="IPR039261">
    <property type="entry name" value="FNR_nucleotide-bd"/>
</dbReference>
<name>A0A9P4HTH3_9PEZI</name>
<keyword evidence="1" id="KW-0560">Oxidoreductase</keyword>
<gene>
    <name evidence="6" type="ORF">K490DRAFT_73636</name>
</gene>
<dbReference type="EMBL" id="ML978719">
    <property type="protein sequence ID" value="KAF2087715.1"/>
    <property type="molecule type" value="Genomic_DNA"/>
</dbReference>
<feature type="region of interest" description="Disordered" evidence="4">
    <location>
        <begin position="1"/>
        <end position="22"/>
    </location>
</feature>
<evidence type="ECO:0000256" key="1">
    <source>
        <dbReference type="ARBA" id="ARBA00023002"/>
    </source>
</evidence>
<dbReference type="InterPro" id="IPR017927">
    <property type="entry name" value="FAD-bd_FR_type"/>
</dbReference>
<reference evidence="6" key="1">
    <citation type="journal article" date="2020" name="Stud. Mycol.">
        <title>101 Dothideomycetes genomes: a test case for predicting lifestyles and emergence of pathogens.</title>
        <authorList>
            <person name="Haridas S."/>
            <person name="Albert R."/>
            <person name="Binder M."/>
            <person name="Bloem J."/>
            <person name="Labutti K."/>
            <person name="Salamov A."/>
            <person name="Andreopoulos B."/>
            <person name="Baker S."/>
            <person name="Barry K."/>
            <person name="Bills G."/>
            <person name="Bluhm B."/>
            <person name="Cannon C."/>
            <person name="Castanera R."/>
            <person name="Culley D."/>
            <person name="Daum C."/>
            <person name="Ezra D."/>
            <person name="Gonzalez J."/>
            <person name="Henrissat B."/>
            <person name="Kuo A."/>
            <person name="Liang C."/>
            <person name="Lipzen A."/>
            <person name="Lutzoni F."/>
            <person name="Magnuson J."/>
            <person name="Mondo S."/>
            <person name="Nolan M."/>
            <person name="Ohm R."/>
            <person name="Pangilinan J."/>
            <person name="Park H.-J."/>
            <person name="Ramirez L."/>
            <person name="Alfaro M."/>
            <person name="Sun H."/>
            <person name="Tritt A."/>
            <person name="Yoshinaga Y."/>
            <person name="Zwiers L.-H."/>
            <person name="Turgeon B."/>
            <person name="Goodwin S."/>
            <person name="Spatafora J."/>
            <person name="Crous P."/>
            <person name="Grigoriev I."/>
        </authorList>
    </citation>
    <scope>NUCLEOTIDE SEQUENCE</scope>
    <source>
        <strain evidence="6">CBS 121410</strain>
    </source>
</reference>
<evidence type="ECO:0000313" key="7">
    <source>
        <dbReference type="Proteomes" id="UP000799776"/>
    </source>
</evidence>
<dbReference type="InterPro" id="IPR017938">
    <property type="entry name" value="Riboflavin_synthase-like_b-brl"/>
</dbReference>
<dbReference type="GO" id="GO:0005739">
    <property type="term" value="C:mitochondrion"/>
    <property type="evidence" value="ECO:0007669"/>
    <property type="project" value="TreeGrafter"/>
</dbReference>
<dbReference type="PRINTS" id="PR00410">
    <property type="entry name" value="PHEHYDRXLASE"/>
</dbReference>
<dbReference type="GO" id="GO:0016491">
    <property type="term" value="F:oxidoreductase activity"/>
    <property type="evidence" value="ECO:0007669"/>
    <property type="project" value="UniProtKB-KW"/>
</dbReference>
<comment type="caution">
    <text evidence="6">The sequence shown here is derived from an EMBL/GenBank/DDBJ whole genome shotgun (WGS) entry which is preliminary data.</text>
</comment>
<keyword evidence="7" id="KW-1185">Reference proteome</keyword>
<sequence>MSSGPINPSHEERTASEPRDPSLHPVILSEIQSVNETIRLIKLRIKDQKRGIKFLPGQWLDVFIPGLTKAGGFTITSTPRQAFPYLELAIQKSANPPAKWIWRTESDILGTELLVRVGGSFTWPPTGIDAARISRVVLVAGGVGINPLMSMLSSMCDPNMRNAGPVPHDVHLLYSSKAPKQKTDQTLFLDRLVKLKTNNGDSSGAPHVNVEFFCTGGSGNLSSLPLNSHDRRMSDADVIAALGEESNRKSTVCYVCGPQAMTDYFVELVKKQAGMDPALVLCEKWW</sequence>
<evidence type="ECO:0000256" key="2">
    <source>
        <dbReference type="ARBA" id="ARBA00023027"/>
    </source>
</evidence>
<dbReference type="PROSITE" id="PS51384">
    <property type="entry name" value="FAD_FR"/>
    <property type="match status" value="1"/>
</dbReference>
<dbReference type="PANTHER" id="PTHR46505:SF1">
    <property type="entry name" value="OXIDOREDUCTASE NAD-BINDING DOMAIN-CONTAINING PROTEIN 1"/>
    <property type="match status" value="1"/>
</dbReference>
<dbReference type="InterPro" id="IPR001433">
    <property type="entry name" value="OxRdtase_FAD/NAD-bd"/>
</dbReference>
<protein>
    <recommendedName>
        <fullName evidence="3">Oxidoreductase NAD-binding domain-containing protein 1</fullName>
    </recommendedName>
</protein>
<dbReference type="PANTHER" id="PTHR46505">
    <property type="entry name" value="OXIDOREDUCTASE NAD-BINDING DOMAIN-CONTAINING PROTEIN 1"/>
    <property type="match status" value="1"/>
</dbReference>
<accession>A0A9P4HTH3</accession>
<dbReference type="SUPFAM" id="SSF52343">
    <property type="entry name" value="Ferredoxin reductase-like, C-terminal NADP-linked domain"/>
    <property type="match status" value="1"/>
</dbReference>
<evidence type="ECO:0000313" key="6">
    <source>
        <dbReference type="EMBL" id="KAF2087715.1"/>
    </source>
</evidence>
<dbReference type="OrthoDB" id="436496at2759"/>
<evidence type="ECO:0000256" key="4">
    <source>
        <dbReference type="SAM" id="MobiDB-lite"/>
    </source>
</evidence>
<evidence type="ECO:0000259" key="5">
    <source>
        <dbReference type="PROSITE" id="PS51384"/>
    </source>
</evidence>
<dbReference type="Gene3D" id="2.40.30.10">
    <property type="entry name" value="Translation factors"/>
    <property type="match status" value="1"/>
</dbReference>
<dbReference type="SUPFAM" id="SSF63380">
    <property type="entry name" value="Riboflavin synthase domain-like"/>
    <property type="match status" value="1"/>
</dbReference>
<proteinExistence type="predicted"/>
<keyword evidence="2" id="KW-0520">NAD</keyword>